<feature type="transmembrane region" description="Helical" evidence="6">
    <location>
        <begin position="77"/>
        <end position="99"/>
    </location>
</feature>
<dbReference type="EMBL" id="KQ964442">
    <property type="protein sequence ID" value="KXN73070.1"/>
    <property type="molecule type" value="Genomic_DNA"/>
</dbReference>
<dbReference type="OMA" id="QMADPIG"/>
<dbReference type="Proteomes" id="UP000070444">
    <property type="component" value="Unassembled WGS sequence"/>
</dbReference>
<dbReference type="OrthoDB" id="4078873at2759"/>
<evidence type="ECO:0000256" key="4">
    <source>
        <dbReference type="ARBA" id="ARBA00022989"/>
    </source>
</evidence>
<dbReference type="GO" id="GO:0022857">
    <property type="term" value="F:transmembrane transporter activity"/>
    <property type="evidence" value="ECO:0007669"/>
    <property type="project" value="InterPro"/>
</dbReference>
<feature type="transmembrane region" description="Helical" evidence="6">
    <location>
        <begin position="240"/>
        <end position="262"/>
    </location>
</feature>
<dbReference type="Pfam" id="PF07690">
    <property type="entry name" value="MFS_1"/>
    <property type="match status" value="1"/>
</dbReference>
<dbReference type="Gene3D" id="1.20.1250.20">
    <property type="entry name" value="MFS general substrate transporter like domains"/>
    <property type="match status" value="2"/>
</dbReference>
<dbReference type="GO" id="GO:0012505">
    <property type="term" value="C:endomembrane system"/>
    <property type="evidence" value="ECO:0007669"/>
    <property type="project" value="UniProtKB-SubCell"/>
</dbReference>
<proteinExistence type="predicted"/>
<accession>A0A137PDL0</accession>
<sequence length="563" mass="62449">MGTFTNRGHDEFPATNFHRNNGSDPNIVSKMTQIRSTVDNWTIYLGVLLLGFTLAICSGATYQLTWTITSSFSSFDIGPVVDVVNGLLGILFIPLFAALSDVYGRGLILTFSLILCVIGLFVTGTAGDFGAYSAGNIIGGLGETGRALLFPIILADFLSPRNRGFGFFLNWFPSCIALGAALPVIQAAQEGDQWRWIYKAQGIMTIVTAIPILFGLFRLQMKAQRFLPQFNYQASSLRKVDWVGIVLLTAGFSCILIPFSLVVRKEDGWSDPSIYVPIIFGALILIAFLVWEIKFVKHPLVSRKLLTNRAAMVMIVVRAFLSFDSTFTWTYMTSYLGLTREIDQFHVAQIYLGFRITWYIAGFICALFLKKFNHIRIIVWASLLVNAIGMGLALHSRHPHSAEWYVVFAEAVIGLGAGFSSCAGLVVLQSTVDFTEIANISAIDSLVTSVFTSIAISITNALWNSTTAASLMERLPEQFHDKIGDLLADNKYTDIIPEEFKENWIAALGDSQWLMCTIGTILACICLGISFLLPPVDLDKCQQDMFTKDLNLDNEMIERYDTY</sequence>
<dbReference type="SUPFAM" id="SSF103473">
    <property type="entry name" value="MFS general substrate transporter"/>
    <property type="match status" value="1"/>
</dbReference>
<dbReference type="GO" id="GO:0005886">
    <property type="term" value="C:plasma membrane"/>
    <property type="evidence" value="ECO:0007669"/>
    <property type="project" value="TreeGrafter"/>
</dbReference>
<name>A0A137PDL0_CONC2</name>
<protein>
    <submittedName>
        <fullName evidence="7">MFS general substrate transporter</fullName>
    </submittedName>
</protein>
<evidence type="ECO:0000256" key="5">
    <source>
        <dbReference type="ARBA" id="ARBA00023136"/>
    </source>
</evidence>
<feature type="transmembrane region" description="Helical" evidence="6">
    <location>
        <begin position="352"/>
        <end position="370"/>
    </location>
</feature>
<evidence type="ECO:0000313" key="7">
    <source>
        <dbReference type="EMBL" id="KXN73070.1"/>
    </source>
</evidence>
<feature type="transmembrane region" description="Helical" evidence="6">
    <location>
        <begin position="167"/>
        <end position="188"/>
    </location>
</feature>
<keyword evidence="5 6" id="KW-0472">Membrane</keyword>
<keyword evidence="8" id="KW-1185">Reference proteome</keyword>
<feature type="transmembrane region" description="Helical" evidence="6">
    <location>
        <begin position="41"/>
        <end position="65"/>
    </location>
</feature>
<feature type="transmembrane region" description="Helical" evidence="6">
    <location>
        <begin position="440"/>
        <end position="463"/>
    </location>
</feature>
<dbReference type="InterPro" id="IPR036259">
    <property type="entry name" value="MFS_trans_sf"/>
</dbReference>
<dbReference type="PANTHER" id="PTHR23501">
    <property type="entry name" value="MAJOR FACILITATOR SUPERFAMILY"/>
    <property type="match status" value="1"/>
</dbReference>
<keyword evidence="2" id="KW-0813">Transport</keyword>
<dbReference type="InterPro" id="IPR011701">
    <property type="entry name" value="MFS"/>
</dbReference>
<evidence type="ECO:0000256" key="1">
    <source>
        <dbReference type="ARBA" id="ARBA00004127"/>
    </source>
</evidence>
<feature type="transmembrane region" description="Helical" evidence="6">
    <location>
        <begin position="200"/>
        <end position="219"/>
    </location>
</feature>
<dbReference type="PANTHER" id="PTHR23501:SF191">
    <property type="entry name" value="VACUOLAR BASIC AMINO ACID TRANSPORTER 4"/>
    <property type="match status" value="1"/>
</dbReference>
<comment type="subcellular location">
    <subcellularLocation>
        <location evidence="1">Endomembrane system</location>
        <topology evidence="1">Multi-pass membrane protein</topology>
    </subcellularLocation>
</comment>
<keyword evidence="3 6" id="KW-0812">Transmembrane</keyword>
<feature type="transmembrane region" description="Helical" evidence="6">
    <location>
        <begin position="377"/>
        <end position="398"/>
    </location>
</feature>
<dbReference type="STRING" id="796925.A0A137PDL0"/>
<evidence type="ECO:0000256" key="6">
    <source>
        <dbReference type="SAM" id="Phobius"/>
    </source>
</evidence>
<evidence type="ECO:0000313" key="8">
    <source>
        <dbReference type="Proteomes" id="UP000070444"/>
    </source>
</evidence>
<feature type="transmembrane region" description="Helical" evidence="6">
    <location>
        <begin position="404"/>
        <end position="428"/>
    </location>
</feature>
<feature type="transmembrane region" description="Helical" evidence="6">
    <location>
        <begin position="512"/>
        <end position="533"/>
    </location>
</feature>
<dbReference type="AlphaFoldDB" id="A0A137PDL0"/>
<evidence type="ECO:0000256" key="3">
    <source>
        <dbReference type="ARBA" id="ARBA00022692"/>
    </source>
</evidence>
<feature type="transmembrane region" description="Helical" evidence="6">
    <location>
        <begin position="274"/>
        <end position="291"/>
    </location>
</feature>
<feature type="transmembrane region" description="Helical" evidence="6">
    <location>
        <begin position="106"/>
        <end position="126"/>
    </location>
</feature>
<reference evidence="7 8" key="1">
    <citation type="journal article" date="2015" name="Genome Biol. Evol.">
        <title>Phylogenomic analyses indicate that early fungi evolved digesting cell walls of algal ancestors of land plants.</title>
        <authorList>
            <person name="Chang Y."/>
            <person name="Wang S."/>
            <person name="Sekimoto S."/>
            <person name="Aerts A.L."/>
            <person name="Choi C."/>
            <person name="Clum A."/>
            <person name="LaButti K.M."/>
            <person name="Lindquist E.A."/>
            <person name="Yee Ngan C."/>
            <person name="Ohm R.A."/>
            <person name="Salamov A.A."/>
            <person name="Grigoriev I.V."/>
            <person name="Spatafora J.W."/>
            <person name="Berbee M.L."/>
        </authorList>
    </citation>
    <scope>NUCLEOTIDE SEQUENCE [LARGE SCALE GENOMIC DNA]</scope>
    <source>
        <strain evidence="7 8">NRRL 28638</strain>
    </source>
</reference>
<organism evidence="7 8">
    <name type="scientific">Conidiobolus coronatus (strain ATCC 28846 / CBS 209.66 / NRRL 28638)</name>
    <name type="common">Delacroixia coronata</name>
    <dbReference type="NCBI Taxonomy" id="796925"/>
    <lineage>
        <taxon>Eukaryota</taxon>
        <taxon>Fungi</taxon>
        <taxon>Fungi incertae sedis</taxon>
        <taxon>Zoopagomycota</taxon>
        <taxon>Entomophthoromycotina</taxon>
        <taxon>Entomophthoromycetes</taxon>
        <taxon>Entomophthorales</taxon>
        <taxon>Ancylistaceae</taxon>
        <taxon>Conidiobolus</taxon>
    </lineage>
</organism>
<gene>
    <name evidence="7" type="ORF">CONCODRAFT_77511</name>
</gene>
<feature type="transmembrane region" description="Helical" evidence="6">
    <location>
        <begin position="311"/>
        <end position="332"/>
    </location>
</feature>
<evidence type="ECO:0000256" key="2">
    <source>
        <dbReference type="ARBA" id="ARBA00022448"/>
    </source>
</evidence>
<keyword evidence="4 6" id="KW-1133">Transmembrane helix</keyword>
<feature type="transmembrane region" description="Helical" evidence="6">
    <location>
        <begin position="132"/>
        <end position="155"/>
    </location>
</feature>